<evidence type="ECO:0000313" key="1">
    <source>
        <dbReference type="EMBL" id="GBO45689.1"/>
    </source>
</evidence>
<dbReference type="AlphaFoldDB" id="A0A4Y2X933"/>
<proteinExistence type="predicted"/>
<name>A0A4Y2X933_ARAVE</name>
<accession>A0A4Y2X933</accession>
<dbReference type="Proteomes" id="UP000499080">
    <property type="component" value="Unassembled WGS sequence"/>
</dbReference>
<evidence type="ECO:0008006" key="3">
    <source>
        <dbReference type="Google" id="ProtNLM"/>
    </source>
</evidence>
<gene>
    <name evidence="1" type="ORF">AVEN_263223_1</name>
</gene>
<reference evidence="1 2" key="1">
    <citation type="journal article" date="2019" name="Sci. Rep.">
        <title>Orb-weaving spider Araneus ventricosus genome elucidates the spidroin gene catalogue.</title>
        <authorList>
            <person name="Kono N."/>
            <person name="Nakamura H."/>
            <person name="Ohtoshi R."/>
            <person name="Moran D.A.P."/>
            <person name="Shinohara A."/>
            <person name="Yoshida Y."/>
            <person name="Fujiwara M."/>
            <person name="Mori M."/>
            <person name="Tomita M."/>
            <person name="Arakawa K."/>
        </authorList>
    </citation>
    <scope>NUCLEOTIDE SEQUENCE [LARGE SCALE GENOMIC DNA]</scope>
</reference>
<comment type="caution">
    <text evidence="1">The sequence shown here is derived from an EMBL/GenBank/DDBJ whole genome shotgun (WGS) entry which is preliminary data.</text>
</comment>
<evidence type="ECO:0000313" key="2">
    <source>
        <dbReference type="Proteomes" id="UP000499080"/>
    </source>
</evidence>
<protein>
    <recommendedName>
        <fullName evidence="3">Transcriptional coactivator p15 (PC4) C-terminal domain-containing protein</fullName>
    </recommendedName>
</protein>
<dbReference type="EMBL" id="BGPR01072889">
    <property type="protein sequence ID" value="GBO45689.1"/>
    <property type="molecule type" value="Genomic_DNA"/>
</dbReference>
<keyword evidence="2" id="KW-1185">Reference proteome</keyword>
<sequence length="159" mass="18551">MRKLRTDENGRIFPTKNGVSFSPSVWETLSNQMHRLPIPSNLEQAIIIRNTLFRTSECIENVPCVSLHRYVTKQDFSRQILPSVCLLTETEWYQRQCIREKISDSCKSLMFNNFLKKKILLEVSSLSPRTNLQMELSDVKIMISMSLRELLADNIKSRI</sequence>
<organism evidence="1 2">
    <name type="scientific">Araneus ventricosus</name>
    <name type="common">Orbweaver spider</name>
    <name type="synonym">Epeira ventricosa</name>
    <dbReference type="NCBI Taxonomy" id="182803"/>
    <lineage>
        <taxon>Eukaryota</taxon>
        <taxon>Metazoa</taxon>
        <taxon>Ecdysozoa</taxon>
        <taxon>Arthropoda</taxon>
        <taxon>Chelicerata</taxon>
        <taxon>Arachnida</taxon>
        <taxon>Araneae</taxon>
        <taxon>Araneomorphae</taxon>
        <taxon>Entelegynae</taxon>
        <taxon>Araneoidea</taxon>
        <taxon>Araneidae</taxon>
        <taxon>Araneus</taxon>
    </lineage>
</organism>